<evidence type="ECO:0000256" key="2">
    <source>
        <dbReference type="ARBA" id="ARBA00022448"/>
    </source>
</evidence>
<evidence type="ECO:0000256" key="5">
    <source>
        <dbReference type="ARBA" id="ARBA00023136"/>
    </source>
</evidence>
<reference evidence="8" key="1">
    <citation type="journal article" date="2014" name="Int. J. Syst. Evol. Microbiol.">
        <title>Complete genome of a new Firmicutes species belonging to the dominant human colonic microbiota ('Ruminococcus bicirculans') reveals two chromosomes and a selective capacity to utilize plant glucans.</title>
        <authorList>
            <consortium name="NISC Comparative Sequencing Program"/>
            <person name="Wegmann U."/>
            <person name="Louis P."/>
            <person name="Goesmann A."/>
            <person name="Henrissat B."/>
            <person name="Duncan S.H."/>
            <person name="Flint H.J."/>
        </authorList>
    </citation>
    <scope>NUCLEOTIDE SEQUENCE</scope>
    <source>
        <strain evidence="8">JCM 17590</strain>
    </source>
</reference>
<evidence type="ECO:0000259" key="7">
    <source>
        <dbReference type="PROSITE" id="PS50850"/>
    </source>
</evidence>
<evidence type="ECO:0000256" key="6">
    <source>
        <dbReference type="SAM" id="Phobius"/>
    </source>
</evidence>
<dbReference type="PROSITE" id="PS50850">
    <property type="entry name" value="MFS"/>
    <property type="match status" value="1"/>
</dbReference>
<keyword evidence="9" id="KW-1185">Reference proteome</keyword>
<feature type="transmembrane region" description="Helical" evidence="6">
    <location>
        <begin position="247"/>
        <end position="266"/>
    </location>
</feature>
<dbReference type="Pfam" id="PF07690">
    <property type="entry name" value="MFS_1"/>
    <property type="match status" value="1"/>
</dbReference>
<comment type="caution">
    <text evidence="8">The sequence shown here is derived from an EMBL/GenBank/DDBJ whole genome shotgun (WGS) entry which is preliminary data.</text>
</comment>
<dbReference type="InterPro" id="IPR011701">
    <property type="entry name" value="MFS"/>
</dbReference>
<keyword evidence="2" id="KW-0813">Transport</keyword>
<dbReference type="EMBL" id="BAABBV010000001">
    <property type="protein sequence ID" value="GAA4162201.1"/>
    <property type="molecule type" value="Genomic_DNA"/>
</dbReference>
<feature type="transmembrane region" description="Helical" evidence="6">
    <location>
        <begin position="371"/>
        <end position="390"/>
    </location>
</feature>
<gene>
    <name evidence="8" type="ORF">GCM10022286_20880</name>
</gene>
<accession>A0ABP7ZKX5</accession>
<dbReference type="InterPro" id="IPR020846">
    <property type="entry name" value="MFS_dom"/>
</dbReference>
<evidence type="ECO:0000256" key="3">
    <source>
        <dbReference type="ARBA" id="ARBA00022692"/>
    </source>
</evidence>
<keyword evidence="3 6" id="KW-0812">Transmembrane</keyword>
<protein>
    <submittedName>
        <fullName evidence="8">MFS transporter</fullName>
    </submittedName>
</protein>
<feature type="transmembrane region" description="Helical" evidence="6">
    <location>
        <begin position="321"/>
        <end position="339"/>
    </location>
</feature>
<proteinExistence type="predicted"/>
<dbReference type="InterPro" id="IPR036259">
    <property type="entry name" value="MFS_trans_sf"/>
</dbReference>
<evidence type="ECO:0000313" key="9">
    <source>
        <dbReference type="Proteomes" id="UP001415169"/>
    </source>
</evidence>
<feature type="transmembrane region" description="Helical" evidence="6">
    <location>
        <begin position="440"/>
        <end position="460"/>
    </location>
</feature>
<name>A0ABP7ZKX5_9MICO</name>
<feature type="transmembrane region" description="Helical" evidence="6">
    <location>
        <begin position="149"/>
        <end position="171"/>
    </location>
</feature>
<feature type="transmembrane region" description="Helical" evidence="6">
    <location>
        <begin position="91"/>
        <end position="109"/>
    </location>
</feature>
<reference evidence="8" key="2">
    <citation type="submission" date="2023-12" db="EMBL/GenBank/DDBJ databases">
        <authorList>
            <person name="Sun Q."/>
            <person name="Inoue M."/>
        </authorList>
    </citation>
    <scope>NUCLEOTIDE SEQUENCE</scope>
    <source>
        <strain evidence="8">JCM 17590</strain>
    </source>
</reference>
<evidence type="ECO:0000313" key="8">
    <source>
        <dbReference type="EMBL" id="GAA4162201.1"/>
    </source>
</evidence>
<organism evidence="8 9">
    <name type="scientific">Gryllotalpicola daejeonensis</name>
    <dbReference type="NCBI Taxonomy" id="993087"/>
    <lineage>
        <taxon>Bacteria</taxon>
        <taxon>Bacillati</taxon>
        <taxon>Actinomycetota</taxon>
        <taxon>Actinomycetes</taxon>
        <taxon>Micrococcales</taxon>
        <taxon>Microbacteriaceae</taxon>
        <taxon>Gryllotalpicola</taxon>
    </lineage>
</organism>
<dbReference type="Proteomes" id="UP001415169">
    <property type="component" value="Unassembled WGS sequence"/>
</dbReference>
<keyword evidence="4 6" id="KW-1133">Transmembrane helix</keyword>
<dbReference type="PANTHER" id="PTHR23501:SF191">
    <property type="entry name" value="VACUOLAR BASIC AMINO ACID TRANSPORTER 4"/>
    <property type="match status" value="1"/>
</dbReference>
<sequence>MTAAQPAPSGSTPTAEGTGRFTWRFVTPVLVGPVLNPINTSMIAVALVPISHDLHVATSVVVWLVAGLYLASAIAQPTMGKLADVFGPKRVYLVGLVVVLVAGILPNIWHDFSAVLIARILIGIGTSAAYPSSMALIRDQSTRLDRKTPPALLSGISIASQTTAAVGPVLGGVLIEFFGWQSIFLVNIPLAAIALVTAIMWVPADKTRPARTGPKPTLRDIDPVGIVLFAGALASLLVFLLDLKLSLLWLVGLSAVLVAILLWWSLRSRHPFIDIRMLRRNGALSRTYLRMLLIYFGAYTMMYGFSQWVQGSAGYSADQAGFIQLPTAVLAALTSIMIAKNRRLRLPLVLSGAIPFVGGIVLVFLTGASPLWILLLVAAIFGVPQGLASVSNQQALYRQAPGDQLGTASGLSRTAVYLGSILSSAAIGLAFPHAPTDSGLHGLGIAVAIVVGLAALLALVDPALRDGAKSERVGDGLKAE</sequence>
<feature type="transmembrane region" description="Helical" evidence="6">
    <location>
        <begin position="223"/>
        <end position="241"/>
    </location>
</feature>
<comment type="subcellular location">
    <subcellularLocation>
        <location evidence="1">Cell inner membrane</location>
        <topology evidence="1">Multi-pass membrane protein</topology>
    </subcellularLocation>
</comment>
<keyword evidence="5 6" id="KW-0472">Membrane</keyword>
<dbReference type="PANTHER" id="PTHR23501">
    <property type="entry name" value="MAJOR FACILITATOR SUPERFAMILY"/>
    <property type="match status" value="1"/>
</dbReference>
<feature type="transmembrane region" description="Helical" evidence="6">
    <location>
        <begin position="115"/>
        <end position="137"/>
    </location>
</feature>
<dbReference type="SUPFAM" id="SSF103473">
    <property type="entry name" value="MFS general substrate transporter"/>
    <property type="match status" value="1"/>
</dbReference>
<feature type="transmembrane region" description="Helical" evidence="6">
    <location>
        <begin position="25"/>
        <end position="48"/>
    </location>
</feature>
<feature type="transmembrane region" description="Helical" evidence="6">
    <location>
        <begin position="54"/>
        <end position="71"/>
    </location>
</feature>
<feature type="transmembrane region" description="Helical" evidence="6">
    <location>
        <begin position="287"/>
        <end position="309"/>
    </location>
</feature>
<evidence type="ECO:0000256" key="1">
    <source>
        <dbReference type="ARBA" id="ARBA00004429"/>
    </source>
</evidence>
<feature type="transmembrane region" description="Helical" evidence="6">
    <location>
        <begin position="177"/>
        <end position="202"/>
    </location>
</feature>
<feature type="transmembrane region" description="Helical" evidence="6">
    <location>
        <begin position="415"/>
        <end position="434"/>
    </location>
</feature>
<dbReference type="RefSeq" id="WP_344791719.1">
    <property type="nucleotide sequence ID" value="NZ_BAABBV010000001.1"/>
</dbReference>
<dbReference type="Gene3D" id="1.20.1720.10">
    <property type="entry name" value="Multidrug resistance protein D"/>
    <property type="match status" value="1"/>
</dbReference>
<evidence type="ECO:0000256" key="4">
    <source>
        <dbReference type="ARBA" id="ARBA00022989"/>
    </source>
</evidence>
<dbReference type="Gene3D" id="1.20.1250.20">
    <property type="entry name" value="MFS general substrate transporter like domains"/>
    <property type="match status" value="1"/>
</dbReference>
<feature type="domain" description="Major facilitator superfamily (MFS) profile" evidence="7">
    <location>
        <begin position="25"/>
        <end position="469"/>
    </location>
</feature>
<feature type="transmembrane region" description="Helical" evidence="6">
    <location>
        <begin position="346"/>
        <end position="365"/>
    </location>
</feature>